<organism evidence="2 3">
    <name type="scientific">Selenomonas noxia F0398</name>
    <dbReference type="NCBI Taxonomy" id="702437"/>
    <lineage>
        <taxon>Bacteria</taxon>
        <taxon>Bacillati</taxon>
        <taxon>Bacillota</taxon>
        <taxon>Negativicutes</taxon>
        <taxon>Selenomonadales</taxon>
        <taxon>Selenomonadaceae</taxon>
        <taxon>Selenomonas</taxon>
    </lineage>
</organism>
<protein>
    <submittedName>
        <fullName evidence="2">UDP-4-keto-6-deoxy-N-acetylglucosamine 4-aminotransferase</fullName>
    </submittedName>
</protein>
<dbReference type="PIRSF" id="PIRSF000390">
    <property type="entry name" value="PLP_StrS"/>
    <property type="match status" value="1"/>
</dbReference>
<keyword evidence="3" id="KW-1185">Reference proteome</keyword>
<dbReference type="Gene3D" id="3.40.640.10">
    <property type="entry name" value="Type I PLP-dependent aspartate aminotransferase-like (Major domain)"/>
    <property type="match status" value="1"/>
</dbReference>
<gene>
    <name evidence="2" type="ORF">HMPREF9432_01601</name>
</gene>
<dbReference type="Pfam" id="PF01041">
    <property type="entry name" value="DegT_DnrJ_EryC1"/>
    <property type="match status" value="1"/>
</dbReference>
<dbReference type="InterPro" id="IPR000653">
    <property type="entry name" value="DegT/StrS_aminotransferase"/>
</dbReference>
<dbReference type="Gene3D" id="3.90.1150.10">
    <property type="entry name" value="Aspartate Aminotransferase, domain 1"/>
    <property type="match status" value="1"/>
</dbReference>
<comment type="caution">
    <text evidence="2">The sequence shown here is derived from an EMBL/GenBank/DDBJ whole genome shotgun (WGS) entry which is preliminary data.</text>
</comment>
<dbReference type="EMBL" id="ADGH01000016">
    <property type="protein sequence ID" value="EHG23927.1"/>
    <property type="molecule type" value="Genomic_DNA"/>
</dbReference>
<dbReference type="InterPro" id="IPR020026">
    <property type="entry name" value="PseC"/>
</dbReference>
<dbReference type="PANTHER" id="PTHR30244">
    <property type="entry name" value="TRANSAMINASE"/>
    <property type="match status" value="1"/>
</dbReference>
<dbReference type="CDD" id="cd00616">
    <property type="entry name" value="AHBA_syn"/>
    <property type="match status" value="1"/>
</dbReference>
<evidence type="ECO:0000313" key="3">
    <source>
        <dbReference type="Proteomes" id="UP000003175"/>
    </source>
</evidence>
<dbReference type="InterPro" id="IPR015421">
    <property type="entry name" value="PyrdxlP-dep_Trfase_major"/>
</dbReference>
<accession>A0ABN0DNU9</accession>
<keyword evidence="1" id="KW-0663">Pyridoxal phosphate</keyword>
<dbReference type="Proteomes" id="UP000003175">
    <property type="component" value="Unassembled WGS sequence"/>
</dbReference>
<reference evidence="2 3" key="1">
    <citation type="submission" date="2011-08" db="EMBL/GenBank/DDBJ databases">
        <title>The Genome Sequence of Selenomonas noxia F0398.</title>
        <authorList>
            <consortium name="The Broad Institute Genome Sequencing Platform"/>
            <person name="Earl A."/>
            <person name="Ward D."/>
            <person name="Feldgarden M."/>
            <person name="Gevers D."/>
            <person name="Izard J."/>
            <person name="Ganesan A."/>
            <person name="Blanton J.M."/>
            <person name="Baranova O.V."/>
            <person name="Tanner A.C."/>
            <person name="Dewhirst F.E."/>
            <person name="Young S.K."/>
            <person name="Zeng Q."/>
            <person name="Gargeya S."/>
            <person name="Fitzgerald M."/>
            <person name="Haas B."/>
            <person name="Abouelleil A."/>
            <person name="Alvarado L."/>
            <person name="Arachchi H.M."/>
            <person name="Berlin A."/>
            <person name="Brown A."/>
            <person name="Chapman S.B."/>
            <person name="Chen Z."/>
            <person name="Dunbar C."/>
            <person name="Freedman E."/>
            <person name="Gearin G."/>
            <person name="Gellesch M."/>
            <person name="Goldberg J."/>
            <person name="Griggs A."/>
            <person name="Gujja S."/>
            <person name="Heiman D."/>
            <person name="Howarth C."/>
            <person name="Larson L."/>
            <person name="Lui A."/>
            <person name="MacDonald P.J.P."/>
            <person name="Montmayeur A."/>
            <person name="Murphy C."/>
            <person name="Neiman D."/>
            <person name="Pearson M."/>
            <person name="Priest M."/>
            <person name="Roberts A."/>
            <person name="Saif S."/>
            <person name="Shea T."/>
            <person name="Shenoy N."/>
            <person name="Sisk P."/>
            <person name="Stolte C."/>
            <person name="Sykes S."/>
            <person name="Wortman J."/>
            <person name="Nusbaum C."/>
            <person name="Birren B."/>
        </authorList>
    </citation>
    <scope>NUCLEOTIDE SEQUENCE [LARGE SCALE GENOMIC DNA]</scope>
    <source>
        <strain evidence="2 3">F0398</strain>
    </source>
</reference>
<dbReference type="NCBIfam" id="TIGR03588">
    <property type="entry name" value="PseC"/>
    <property type="match status" value="1"/>
</dbReference>
<sequence>MIYYGRQDINQDDIEAVRAVLTSDFLTQGPAIERLEKTVASYCGAKYAVAVCNATAALHIACRAAGLKQGDVLWTAPNTFVASANCGLYCGSDVDFVDIDAQTYNMSTQELEKKFASSAKKPKVLVPVHFSGQPCDMEQIHHLAKEHDIAIVEDASHAIGAEYKGERIGSCKYSDMTVFSFHPVKIITTGEGGMVLTNNPDLYEKLRLYRSHGITRDPNLMSCNDGSWYYEQIDLGYNYRVTDMQAALGTSQMKRLPEFLQRRRYLAKRYNELLADLPLTLPYQMEGTNSSWHLYVACFREDASLTKKERLFQEMKKHGITLNMHYIPVHLQPYYQNMGFVHGDFPVSEAYYEKAFTLPLYYGLSDAEQETVVEALHASLSRI</sequence>
<evidence type="ECO:0000313" key="2">
    <source>
        <dbReference type="EMBL" id="EHG23927.1"/>
    </source>
</evidence>
<dbReference type="PANTHER" id="PTHR30244:SF34">
    <property type="entry name" value="DTDP-4-AMINO-4,6-DIDEOXYGALACTOSE TRANSAMINASE"/>
    <property type="match status" value="1"/>
</dbReference>
<dbReference type="RefSeq" id="WP_006696821.1">
    <property type="nucleotide sequence ID" value="NZ_JH376860.1"/>
</dbReference>
<name>A0ABN0DNU9_9FIRM</name>
<dbReference type="InterPro" id="IPR015422">
    <property type="entry name" value="PyrdxlP-dep_Trfase_small"/>
</dbReference>
<proteinExistence type="inferred from homology"/>
<dbReference type="SUPFAM" id="SSF53383">
    <property type="entry name" value="PLP-dependent transferases"/>
    <property type="match status" value="1"/>
</dbReference>
<evidence type="ECO:0000256" key="1">
    <source>
        <dbReference type="RuleBase" id="RU004508"/>
    </source>
</evidence>
<dbReference type="InterPro" id="IPR015424">
    <property type="entry name" value="PyrdxlP-dep_Trfase"/>
</dbReference>
<comment type="similarity">
    <text evidence="1">Belongs to the DegT/DnrJ/EryC1 family.</text>
</comment>